<name>A0A8J9ZIG3_BRALA</name>
<keyword evidence="3" id="KW-1185">Reference proteome</keyword>
<dbReference type="EMBL" id="OV696687">
    <property type="protein sequence ID" value="CAH1254256.1"/>
    <property type="molecule type" value="Genomic_DNA"/>
</dbReference>
<reference evidence="2" key="1">
    <citation type="submission" date="2022-01" db="EMBL/GenBank/DDBJ databases">
        <authorList>
            <person name="Braso-Vives M."/>
        </authorList>
    </citation>
    <scope>NUCLEOTIDE SEQUENCE</scope>
</reference>
<gene>
    <name evidence="2" type="primary">Hypp1330</name>
    <name evidence="2" type="ORF">BLAG_LOCUS13737</name>
</gene>
<dbReference type="AlphaFoldDB" id="A0A8J9ZIG3"/>
<organism evidence="2 3">
    <name type="scientific">Branchiostoma lanceolatum</name>
    <name type="common">Common lancelet</name>
    <name type="synonym">Amphioxus lanceolatum</name>
    <dbReference type="NCBI Taxonomy" id="7740"/>
    <lineage>
        <taxon>Eukaryota</taxon>
        <taxon>Metazoa</taxon>
        <taxon>Chordata</taxon>
        <taxon>Cephalochordata</taxon>
        <taxon>Leptocardii</taxon>
        <taxon>Amphioxiformes</taxon>
        <taxon>Branchiostomatidae</taxon>
        <taxon>Branchiostoma</taxon>
    </lineage>
</organism>
<dbReference type="Proteomes" id="UP000838412">
    <property type="component" value="Chromosome 2"/>
</dbReference>
<protein>
    <submittedName>
        <fullName evidence="2">Hypp1330 protein</fullName>
    </submittedName>
</protein>
<proteinExistence type="predicted"/>
<evidence type="ECO:0000256" key="1">
    <source>
        <dbReference type="SAM" id="MobiDB-lite"/>
    </source>
</evidence>
<evidence type="ECO:0000313" key="2">
    <source>
        <dbReference type="EMBL" id="CAH1254256.1"/>
    </source>
</evidence>
<evidence type="ECO:0000313" key="3">
    <source>
        <dbReference type="Proteomes" id="UP000838412"/>
    </source>
</evidence>
<sequence length="82" mass="8707">MGTGSSVDKYQLAVGQQGQHKSSQSPSNDRCQNFFDLSGGLKQSATPRKALGMAQGTEKANGDLLQKDPVKTKPNARTSVAR</sequence>
<feature type="compositionally biased region" description="Polar residues" evidence="1">
    <location>
        <begin position="1"/>
        <end position="31"/>
    </location>
</feature>
<feature type="region of interest" description="Disordered" evidence="1">
    <location>
        <begin position="1"/>
        <end position="82"/>
    </location>
</feature>
<accession>A0A8J9ZIG3</accession>